<accession>A0ABP4HP91</accession>
<proteinExistence type="predicted"/>
<gene>
    <name evidence="1" type="ORF">GCM10009665_69550</name>
</gene>
<dbReference type="Proteomes" id="UP001500037">
    <property type="component" value="Unassembled WGS sequence"/>
</dbReference>
<evidence type="ECO:0000313" key="2">
    <source>
        <dbReference type="Proteomes" id="UP001500037"/>
    </source>
</evidence>
<name>A0ABP4HP91_9ACTN</name>
<organism evidence="1 2">
    <name type="scientific">Kitasatospora nipponensis</name>
    <dbReference type="NCBI Taxonomy" id="258049"/>
    <lineage>
        <taxon>Bacteria</taxon>
        <taxon>Bacillati</taxon>
        <taxon>Actinomycetota</taxon>
        <taxon>Actinomycetes</taxon>
        <taxon>Kitasatosporales</taxon>
        <taxon>Streptomycetaceae</taxon>
        <taxon>Kitasatospora</taxon>
    </lineage>
</organism>
<dbReference type="EMBL" id="BAAALF010000219">
    <property type="protein sequence ID" value="GAA1271432.1"/>
    <property type="molecule type" value="Genomic_DNA"/>
</dbReference>
<reference evidence="2" key="1">
    <citation type="journal article" date="2019" name="Int. J. Syst. Evol. Microbiol.">
        <title>The Global Catalogue of Microorganisms (GCM) 10K type strain sequencing project: providing services to taxonomists for standard genome sequencing and annotation.</title>
        <authorList>
            <consortium name="The Broad Institute Genomics Platform"/>
            <consortium name="The Broad Institute Genome Sequencing Center for Infectious Disease"/>
            <person name="Wu L."/>
            <person name="Ma J."/>
        </authorList>
    </citation>
    <scope>NUCLEOTIDE SEQUENCE [LARGE SCALE GENOMIC DNA]</scope>
    <source>
        <strain evidence="2">JCM 13004</strain>
    </source>
</reference>
<protein>
    <submittedName>
        <fullName evidence="1">Uncharacterized protein</fullName>
    </submittedName>
</protein>
<sequence length="238" mass="24835">MLPVAPDQLINARIARSSLGPRPGFGNPFSNLKAQGVFIENPWGPVNVTQIGKPTGTGTSEMRSPMAPDASIFGVISPKQNFALGLGGNALTPAEADRTFLEWGRDRAQIVPFHAVCDGFACATIAILVATNSPLLPGTSVEWFGFVQSGVRGRGHAFAVVDRPAASNPADPTSWGNTCLVVDQWYGLQAGCAPAFALNGPTGNAAFLALLTAGGTAVKRVAGFTTGAYPWLKVREVD</sequence>
<evidence type="ECO:0000313" key="1">
    <source>
        <dbReference type="EMBL" id="GAA1271432.1"/>
    </source>
</evidence>
<keyword evidence="2" id="KW-1185">Reference proteome</keyword>
<comment type="caution">
    <text evidence="1">The sequence shown here is derived from an EMBL/GenBank/DDBJ whole genome shotgun (WGS) entry which is preliminary data.</text>
</comment>
<dbReference type="RefSeq" id="WP_344446190.1">
    <property type="nucleotide sequence ID" value="NZ_BAAALF010000219.1"/>
</dbReference>